<dbReference type="EMBL" id="CAJOAX010011387">
    <property type="protein sequence ID" value="CAF4092675.1"/>
    <property type="molecule type" value="Genomic_DNA"/>
</dbReference>
<dbReference type="Proteomes" id="UP000663823">
    <property type="component" value="Unassembled WGS sequence"/>
</dbReference>
<dbReference type="AlphaFoldDB" id="A0A819URG1"/>
<dbReference type="Gene3D" id="3.90.550.10">
    <property type="entry name" value="Spore Coat Polysaccharide Biosynthesis Protein SpsA, Chain A"/>
    <property type="match status" value="1"/>
</dbReference>
<sequence>MIESTDINVEYCEEERLTCVLVLDTFNSYINEIVSHISLPLCLWPINGRPLLDYTIHTLIQSNIQEIILLATSYSNEICSYIM</sequence>
<gene>
    <name evidence="1" type="ORF">OTI717_LOCUS33754</name>
</gene>
<feature type="non-terminal residue" evidence="1">
    <location>
        <position position="83"/>
    </location>
</feature>
<dbReference type="InterPro" id="IPR029044">
    <property type="entry name" value="Nucleotide-diphossugar_trans"/>
</dbReference>
<organism evidence="1 2">
    <name type="scientific">Rotaria sordida</name>
    <dbReference type="NCBI Taxonomy" id="392033"/>
    <lineage>
        <taxon>Eukaryota</taxon>
        <taxon>Metazoa</taxon>
        <taxon>Spiralia</taxon>
        <taxon>Gnathifera</taxon>
        <taxon>Rotifera</taxon>
        <taxon>Eurotatoria</taxon>
        <taxon>Bdelloidea</taxon>
        <taxon>Philodinida</taxon>
        <taxon>Philodinidae</taxon>
        <taxon>Rotaria</taxon>
    </lineage>
</organism>
<protein>
    <submittedName>
        <fullName evidence="1">Uncharacterized protein</fullName>
    </submittedName>
</protein>
<comment type="caution">
    <text evidence="1">The sequence shown here is derived from an EMBL/GenBank/DDBJ whole genome shotgun (WGS) entry which is preliminary data.</text>
</comment>
<reference evidence="1" key="1">
    <citation type="submission" date="2021-02" db="EMBL/GenBank/DDBJ databases">
        <authorList>
            <person name="Nowell W R."/>
        </authorList>
    </citation>
    <scope>NUCLEOTIDE SEQUENCE</scope>
</reference>
<accession>A0A819URG1</accession>
<name>A0A819URG1_9BILA</name>
<dbReference type="SUPFAM" id="SSF53448">
    <property type="entry name" value="Nucleotide-diphospho-sugar transferases"/>
    <property type="match status" value="1"/>
</dbReference>
<evidence type="ECO:0000313" key="1">
    <source>
        <dbReference type="EMBL" id="CAF4092675.1"/>
    </source>
</evidence>
<proteinExistence type="predicted"/>
<evidence type="ECO:0000313" key="2">
    <source>
        <dbReference type="Proteomes" id="UP000663823"/>
    </source>
</evidence>